<dbReference type="AlphaFoldDB" id="A0A840F5I7"/>
<evidence type="ECO:0000313" key="2">
    <source>
        <dbReference type="Proteomes" id="UP000551501"/>
    </source>
</evidence>
<reference evidence="1 2" key="1">
    <citation type="submission" date="2020-08" db="EMBL/GenBank/DDBJ databases">
        <title>Sequencing the genomes of 1000 actinobacteria strains.</title>
        <authorList>
            <person name="Klenk H.-P."/>
        </authorList>
    </citation>
    <scope>NUCLEOTIDE SEQUENCE [LARGE SCALE GENOMIC DNA]</scope>
    <source>
        <strain evidence="1 2">DSM 45298</strain>
    </source>
</reference>
<keyword evidence="2" id="KW-1185">Reference proteome</keyword>
<dbReference type="Proteomes" id="UP000551501">
    <property type="component" value="Unassembled WGS sequence"/>
</dbReference>
<dbReference type="Gene3D" id="1.20.90.10">
    <property type="entry name" value="Phospholipase A2 domain"/>
    <property type="match status" value="1"/>
</dbReference>
<accession>A0A840F5I7</accession>
<dbReference type="GO" id="GO:0050482">
    <property type="term" value="P:arachidonate secretion"/>
    <property type="evidence" value="ECO:0007669"/>
    <property type="project" value="InterPro"/>
</dbReference>
<sequence length="206" mass="22359">MTETPTRRSPVRRIVRRLWLGFAISVFALLSLCTAGVTSAVTSSPAPVGDVRTDVDRAIADLVGDDPARALADLPEGFAATMGYRPVVEDGRPVNPDGSCSSPIRLPARFEGLCRAHDFGYDLLRFGARTGREPAPWARRALDDMLVDAMHRACTNPLCDVAATVSDGGLTLNSWRQEWRAPTRESTSDLASSTLHRVVDVIGRRS</sequence>
<dbReference type="SUPFAM" id="SSF48619">
    <property type="entry name" value="Phospholipase A2, PLA2"/>
    <property type="match status" value="1"/>
</dbReference>
<dbReference type="GO" id="GO:0004623">
    <property type="term" value="F:phospholipase A2 activity"/>
    <property type="evidence" value="ECO:0007669"/>
    <property type="project" value="InterPro"/>
</dbReference>
<comment type="caution">
    <text evidence="1">The sequence shown here is derived from an EMBL/GenBank/DDBJ whole genome shotgun (WGS) entry which is preliminary data.</text>
</comment>
<evidence type="ECO:0000313" key="1">
    <source>
        <dbReference type="EMBL" id="MBB4137156.1"/>
    </source>
</evidence>
<dbReference type="GO" id="GO:0006644">
    <property type="term" value="P:phospholipid metabolic process"/>
    <property type="evidence" value="ECO:0007669"/>
    <property type="project" value="InterPro"/>
</dbReference>
<protein>
    <recommendedName>
        <fullName evidence="3">Phospholipase</fullName>
    </recommendedName>
</protein>
<name>A0A840F5I7_9ACTN</name>
<evidence type="ECO:0008006" key="3">
    <source>
        <dbReference type="Google" id="ProtNLM"/>
    </source>
</evidence>
<dbReference type="RefSeq" id="WP_183372047.1">
    <property type="nucleotide sequence ID" value="NZ_BAABHL010000126.1"/>
</dbReference>
<gene>
    <name evidence="1" type="ORF">BKA16_003708</name>
</gene>
<dbReference type="InterPro" id="IPR036444">
    <property type="entry name" value="PLipase_A2_dom_sf"/>
</dbReference>
<organism evidence="1 2">
    <name type="scientific">Gordonia humi</name>
    <dbReference type="NCBI Taxonomy" id="686429"/>
    <lineage>
        <taxon>Bacteria</taxon>
        <taxon>Bacillati</taxon>
        <taxon>Actinomycetota</taxon>
        <taxon>Actinomycetes</taxon>
        <taxon>Mycobacteriales</taxon>
        <taxon>Gordoniaceae</taxon>
        <taxon>Gordonia</taxon>
    </lineage>
</organism>
<proteinExistence type="predicted"/>
<dbReference type="EMBL" id="JACIFP010000001">
    <property type="protein sequence ID" value="MBB4137156.1"/>
    <property type="molecule type" value="Genomic_DNA"/>
</dbReference>